<evidence type="ECO:0000313" key="1">
    <source>
        <dbReference type="EMBL" id="CAD8149255.1"/>
    </source>
</evidence>
<dbReference type="OMA" id="CSSCIVF"/>
<name>A0A8S1T7M1_PAROT</name>
<keyword evidence="2" id="KW-1185">Reference proteome</keyword>
<dbReference type="EMBL" id="CAJJDP010000022">
    <property type="protein sequence ID" value="CAD8149255.1"/>
    <property type="molecule type" value="Genomic_DNA"/>
</dbReference>
<accession>A0A8S1T7M1</accession>
<protein>
    <submittedName>
        <fullName evidence="1">Uncharacterized protein</fullName>
    </submittedName>
</protein>
<reference evidence="1" key="1">
    <citation type="submission" date="2021-01" db="EMBL/GenBank/DDBJ databases">
        <authorList>
            <consortium name="Genoscope - CEA"/>
            <person name="William W."/>
        </authorList>
    </citation>
    <scope>NUCLEOTIDE SEQUENCE</scope>
</reference>
<sequence>MKKLRKMIYDEEYKRFYERENLLIESLGYSIFDNLNQEIINEIPADSCLWKILQQIEFIYMHKRLEMNGQQNGQQYGNIRVKDFITCCLGQIIYLHTQIVEAKMSSEIMTHMIKTLKQQIKILQEHQQQNCDQTNKLTINYSHYGSQKFKAFENYIIKCKVGLNQQEQQSIHSYGEDKICSLVIQPEVENILTFRILGKDIDNGNKFEILKTKKLNLDDILAKFDLLSFSKKHIKHQIICFNIKLNKIQIPNLELRFQLQLPYQQRIVLIEGMLERQRALLDKYNEVIEQSSYLIKQILVPFHDVIYVQGQGIKRRNRESCSSCIVF</sequence>
<gene>
    <name evidence="1" type="ORF">POCTA_138.1.T0220137</name>
</gene>
<dbReference type="OrthoDB" id="10343481at2759"/>
<organism evidence="1 2">
    <name type="scientific">Paramecium octaurelia</name>
    <dbReference type="NCBI Taxonomy" id="43137"/>
    <lineage>
        <taxon>Eukaryota</taxon>
        <taxon>Sar</taxon>
        <taxon>Alveolata</taxon>
        <taxon>Ciliophora</taxon>
        <taxon>Intramacronucleata</taxon>
        <taxon>Oligohymenophorea</taxon>
        <taxon>Peniculida</taxon>
        <taxon>Parameciidae</taxon>
        <taxon>Paramecium</taxon>
    </lineage>
</organism>
<comment type="caution">
    <text evidence="1">The sequence shown here is derived from an EMBL/GenBank/DDBJ whole genome shotgun (WGS) entry which is preliminary data.</text>
</comment>
<dbReference type="Proteomes" id="UP000683925">
    <property type="component" value="Unassembled WGS sequence"/>
</dbReference>
<proteinExistence type="predicted"/>
<evidence type="ECO:0000313" key="2">
    <source>
        <dbReference type="Proteomes" id="UP000683925"/>
    </source>
</evidence>
<dbReference type="AlphaFoldDB" id="A0A8S1T7M1"/>